<dbReference type="CDD" id="cd00096">
    <property type="entry name" value="Ig"/>
    <property type="match status" value="1"/>
</dbReference>
<dbReference type="CDD" id="cd00063">
    <property type="entry name" value="FN3"/>
    <property type="match status" value="1"/>
</dbReference>
<comment type="caution">
    <text evidence="3">The sequence shown here is derived from an EMBL/GenBank/DDBJ whole genome shotgun (WGS) entry which is preliminary data.</text>
</comment>
<protein>
    <submittedName>
        <fullName evidence="3">Immunoglobulin domain containing protein 7</fullName>
    </submittedName>
</protein>
<evidence type="ECO:0000313" key="4">
    <source>
        <dbReference type="Proteomes" id="UP000616769"/>
    </source>
</evidence>
<dbReference type="GO" id="GO:0070593">
    <property type="term" value="P:dendrite self-avoidance"/>
    <property type="evidence" value="ECO:0007669"/>
    <property type="project" value="TreeGrafter"/>
</dbReference>
<dbReference type="PANTHER" id="PTHR10075">
    <property type="entry name" value="BASIGIN RELATED"/>
    <property type="match status" value="1"/>
</dbReference>
<evidence type="ECO:0000313" key="3">
    <source>
        <dbReference type="EMBL" id="KPM07346.1"/>
    </source>
</evidence>
<dbReference type="InterPro" id="IPR013098">
    <property type="entry name" value="Ig_I-set"/>
</dbReference>
<accession>A0A132A8N9</accession>
<evidence type="ECO:0000256" key="1">
    <source>
        <dbReference type="ARBA" id="ARBA00022737"/>
    </source>
</evidence>
<dbReference type="GO" id="GO:0098632">
    <property type="term" value="F:cell-cell adhesion mediator activity"/>
    <property type="evidence" value="ECO:0007669"/>
    <property type="project" value="TreeGrafter"/>
</dbReference>
<dbReference type="InterPro" id="IPR007110">
    <property type="entry name" value="Ig-like_dom"/>
</dbReference>
<dbReference type="InterPro" id="IPR036116">
    <property type="entry name" value="FN3_sf"/>
</dbReference>
<dbReference type="Gene3D" id="2.60.40.10">
    <property type="entry name" value="Immunoglobulins"/>
    <property type="match status" value="5"/>
</dbReference>
<dbReference type="SMART" id="SM00408">
    <property type="entry name" value="IGc2"/>
    <property type="match status" value="4"/>
</dbReference>
<dbReference type="SUPFAM" id="SSF48726">
    <property type="entry name" value="Immunoglobulin"/>
    <property type="match status" value="4"/>
</dbReference>
<dbReference type="OrthoDB" id="5969272at2759"/>
<dbReference type="SUPFAM" id="SSF49265">
    <property type="entry name" value="Fibronectin type III"/>
    <property type="match status" value="1"/>
</dbReference>
<dbReference type="GO" id="GO:0005886">
    <property type="term" value="C:plasma membrane"/>
    <property type="evidence" value="ECO:0007669"/>
    <property type="project" value="TreeGrafter"/>
</dbReference>
<dbReference type="Pfam" id="PF07679">
    <property type="entry name" value="I-set"/>
    <property type="match status" value="1"/>
</dbReference>
<dbReference type="GO" id="GO:0030424">
    <property type="term" value="C:axon"/>
    <property type="evidence" value="ECO:0007669"/>
    <property type="project" value="TreeGrafter"/>
</dbReference>
<dbReference type="GO" id="GO:0007156">
    <property type="term" value="P:homophilic cell adhesion via plasma membrane adhesion molecules"/>
    <property type="evidence" value="ECO:0007669"/>
    <property type="project" value="TreeGrafter"/>
</dbReference>
<dbReference type="AlphaFoldDB" id="A0A132A8N9"/>
<organism evidence="3 4">
    <name type="scientific">Sarcoptes scabiei</name>
    <name type="common">Itch mite</name>
    <name type="synonym">Acarus scabiei</name>
    <dbReference type="NCBI Taxonomy" id="52283"/>
    <lineage>
        <taxon>Eukaryota</taxon>
        <taxon>Metazoa</taxon>
        <taxon>Ecdysozoa</taxon>
        <taxon>Arthropoda</taxon>
        <taxon>Chelicerata</taxon>
        <taxon>Arachnida</taxon>
        <taxon>Acari</taxon>
        <taxon>Acariformes</taxon>
        <taxon>Sarcoptiformes</taxon>
        <taxon>Astigmata</taxon>
        <taxon>Psoroptidia</taxon>
        <taxon>Sarcoptoidea</taxon>
        <taxon>Sarcoptidae</taxon>
        <taxon>Sarcoptinae</taxon>
        <taxon>Sarcoptes</taxon>
    </lineage>
</organism>
<dbReference type="PANTHER" id="PTHR10075:SF14">
    <property type="entry name" value="CELL ADHESION MOLECULE DSCAM2-RELATED"/>
    <property type="match status" value="1"/>
</dbReference>
<dbReference type="VEuPathDB" id="VectorBase:SSCA005292"/>
<dbReference type="InterPro" id="IPR003599">
    <property type="entry name" value="Ig_sub"/>
</dbReference>
<dbReference type="PROSITE" id="PS50853">
    <property type="entry name" value="FN3"/>
    <property type="match status" value="1"/>
</dbReference>
<gene>
    <name evidence="3" type="ORF">QR98_0058370</name>
</gene>
<evidence type="ECO:0000256" key="2">
    <source>
        <dbReference type="ARBA" id="ARBA00023319"/>
    </source>
</evidence>
<dbReference type="InterPro" id="IPR036179">
    <property type="entry name" value="Ig-like_dom_sf"/>
</dbReference>
<dbReference type="InterPro" id="IPR003598">
    <property type="entry name" value="Ig_sub2"/>
</dbReference>
<dbReference type="GO" id="GO:0007411">
    <property type="term" value="P:axon guidance"/>
    <property type="evidence" value="ECO:0007669"/>
    <property type="project" value="TreeGrafter"/>
</dbReference>
<proteinExistence type="predicted"/>
<dbReference type="SMART" id="SM00409">
    <property type="entry name" value="IG"/>
    <property type="match status" value="4"/>
</dbReference>
<dbReference type="EMBL" id="JXLN01011503">
    <property type="protein sequence ID" value="KPM07346.1"/>
    <property type="molecule type" value="Genomic_DNA"/>
</dbReference>
<dbReference type="InterPro" id="IPR013783">
    <property type="entry name" value="Ig-like_fold"/>
</dbReference>
<keyword evidence="1" id="KW-0677">Repeat</keyword>
<dbReference type="Proteomes" id="UP000616769">
    <property type="component" value="Unassembled WGS sequence"/>
</dbReference>
<dbReference type="PROSITE" id="PS50835">
    <property type="entry name" value="IG_LIKE"/>
    <property type="match status" value="4"/>
</dbReference>
<sequence length="573" mass="63241">MFLFFPFRFFILIPLDVGEFGCLASNRAGSITHQAKIGIIGQPYINAITDQIAVAGQTFSLQCFYTGYPIEEVYFVKGKRRLPFDERHLLGQNGRLVIAQIDKSDEGDYYCVVVGENGQRAQQSFRLNVVQPPVLSPFLFSDDLEEGTRATAVCSVVSGDSPITLQWLKDGQPLVSPKNPSRSIDPNVQVLSIKEFISSLIISNLTRRHQGVYTCLATTPNTRSNRTAVMRVKAPPKWLIKPSNQVAITRSFSLINDQSLLSSSPSSSLSSSSSSSSLSSAFASAQHLTESVRFDCLASGNPTPVIRWKFLRSKRISSIADSKSDTQTTESIPILSSPQIHVLENGSLWIRSIDKTKFEGIYLCEVSNGVGKPLEAKASLTINQLPQLIVKVIPYGDKSMKIPLNIHDQDQIIKLTVRHHNQVSLACTATGSIPLSIQWYKNGQKINAFDGNSVSSTTSLRIFESSAKKFKSFTSSSIDSDQSKQFGERKSNLLLKDVDRSDTARYVCEARNPFGTTFRMIILHVLKRPDAPESLKAIDVGSRTVTLTWSIGFTGNLPLLSQNIEYKKEAGSI</sequence>
<dbReference type="Pfam" id="PF13927">
    <property type="entry name" value="Ig_3"/>
    <property type="match status" value="3"/>
</dbReference>
<keyword evidence="2" id="KW-0393">Immunoglobulin domain</keyword>
<name>A0A132A8N9_SARSC</name>
<dbReference type="FunFam" id="2.60.40.10:FF:000333">
    <property type="entry name" value="Down syndrome cell adhesion molecule"/>
    <property type="match status" value="1"/>
</dbReference>
<reference evidence="3 4" key="1">
    <citation type="journal article" date="2015" name="Parasit. Vectors">
        <title>Draft genome of the scabies mite.</title>
        <authorList>
            <person name="Rider S.D.Jr."/>
            <person name="Morgan M.S."/>
            <person name="Arlian L.G."/>
        </authorList>
    </citation>
    <scope>NUCLEOTIDE SEQUENCE [LARGE SCALE GENOMIC DNA]</scope>
    <source>
        <strain evidence="3">Arlian Lab</strain>
    </source>
</reference>
<dbReference type="InterPro" id="IPR003961">
    <property type="entry name" value="FN3_dom"/>
</dbReference>